<gene>
    <name evidence="8" type="ORF">HMPREF9140_00498</name>
</gene>
<dbReference type="InterPro" id="IPR013766">
    <property type="entry name" value="Thioredoxin_domain"/>
</dbReference>
<dbReference type="GO" id="GO:0016491">
    <property type="term" value="F:oxidoreductase activity"/>
    <property type="evidence" value="ECO:0007669"/>
    <property type="project" value="InterPro"/>
</dbReference>
<dbReference type="Proteomes" id="UP000016023">
    <property type="component" value="Unassembled WGS sequence"/>
</dbReference>
<evidence type="ECO:0000256" key="3">
    <source>
        <dbReference type="ARBA" id="ARBA00023157"/>
    </source>
</evidence>
<keyword evidence="3" id="KW-1015">Disulfide bond</keyword>
<dbReference type="eggNOG" id="COG1225">
    <property type="taxonomic scope" value="Bacteria"/>
</dbReference>
<keyword evidence="6" id="KW-0732">Signal</keyword>
<dbReference type="InterPro" id="IPR017937">
    <property type="entry name" value="Thioredoxin_CS"/>
</dbReference>
<evidence type="ECO:0000313" key="9">
    <source>
        <dbReference type="Proteomes" id="UP000016023"/>
    </source>
</evidence>
<comment type="subcellular location">
    <subcellularLocation>
        <location evidence="1">Cell envelope</location>
    </subcellularLocation>
</comment>
<feature type="signal peptide" evidence="6">
    <location>
        <begin position="1"/>
        <end position="26"/>
    </location>
</feature>
<keyword evidence="5" id="KW-0175">Coiled coil</keyword>
<dbReference type="CDD" id="cd02966">
    <property type="entry name" value="TlpA_like_family"/>
    <property type="match status" value="1"/>
</dbReference>
<dbReference type="InterPro" id="IPR036249">
    <property type="entry name" value="Thioredoxin-like_sf"/>
</dbReference>
<protein>
    <recommendedName>
        <fullName evidence="7">Thioredoxin domain-containing protein</fullName>
    </recommendedName>
</protein>
<dbReference type="SUPFAM" id="SSF52833">
    <property type="entry name" value="Thioredoxin-like"/>
    <property type="match status" value="1"/>
</dbReference>
<keyword evidence="4" id="KW-0676">Redox-active center</keyword>
<dbReference type="GO" id="GO:0016209">
    <property type="term" value="F:antioxidant activity"/>
    <property type="evidence" value="ECO:0007669"/>
    <property type="project" value="InterPro"/>
</dbReference>
<evidence type="ECO:0000256" key="1">
    <source>
        <dbReference type="ARBA" id="ARBA00004196"/>
    </source>
</evidence>
<dbReference type="Gene3D" id="3.40.30.10">
    <property type="entry name" value="Glutaredoxin"/>
    <property type="match status" value="1"/>
</dbReference>
<dbReference type="InterPro" id="IPR050553">
    <property type="entry name" value="Thioredoxin_ResA/DsbE_sf"/>
</dbReference>
<feature type="coiled-coil region" evidence="5">
    <location>
        <begin position="22"/>
        <end position="56"/>
    </location>
</feature>
<dbReference type="PROSITE" id="PS00194">
    <property type="entry name" value="THIOREDOXIN_1"/>
    <property type="match status" value="1"/>
</dbReference>
<comment type="caution">
    <text evidence="8">The sequence shown here is derived from an EMBL/GenBank/DDBJ whole genome shotgun (WGS) entry which is preliminary data.</text>
</comment>
<dbReference type="GO" id="GO:0017004">
    <property type="term" value="P:cytochrome complex assembly"/>
    <property type="evidence" value="ECO:0007669"/>
    <property type="project" value="UniProtKB-KW"/>
</dbReference>
<dbReference type="PROSITE" id="PS51352">
    <property type="entry name" value="THIOREDOXIN_2"/>
    <property type="match status" value="1"/>
</dbReference>
<evidence type="ECO:0000256" key="4">
    <source>
        <dbReference type="ARBA" id="ARBA00023284"/>
    </source>
</evidence>
<dbReference type="GO" id="GO:0030313">
    <property type="term" value="C:cell envelope"/>
    <property type="evidence" value="ECO:0007669"/>
    <property type="project" value="UniProtKB-SubCell"/>
</dbReference>
<evidence type="ECO:0000256" key="5">
    <source>
        <dbReference type="SAM" id="Coils"/>
    </source>
</evidence>
<dbReference type="InterPro" id="IPR000866">
    <property type="entry name" value="AhpC/TSA"/>
</dbReference>
<name>H1Q0R0_9BACT</name>
<evidence type="ECO:0000256" key="2">
    <source>
        <dbReference type="ARBA" id="ARBA00022748"/>
    </source>
</evidence>
<dbReference type="PANTHER" id="PTHR42852">
    <property type="entry name" value="THIOL:DISULFIDE INTERCHANGE PROTEIN DSBE"/>
    <property type="match status" value="1"/>
</dbReference>
<dbReference type="PANTHER" id="PTHR42852:SF6">
    <property type="entry name" value="THIOL:DISULFIDE INTERCHANGE PROTEIN DSBE"/>
    <property type="match status" value="1"/>
</dbReference>
<organism evidence="8 9">
    <name type="scientific">Prevotella micans F0438</name>
    <dbReference type="NCBI Taxonomy" id="883158"/>
    <lineage>
        <taxon>Bacteria</taxon>
        <taxon>Pseudomonadati</taxon>
        <taxon>Bacteroidota</taxon>
        <taxon>Bacteroidia</taxon>
        <taxon>Bacteroidales</taxon>
        <taxon>Prevotellaceae</taxon>
        <taxon>Prevotella</taxon>
    </lineage>
</organism>
<evidence type="ECO:0000313" key="8">
    <source>
        <dbReference type="EMBL" id="EHO72738.1"/>
    </source>
</evidence>
<keyword evidence="2" id="KW-0201">Cytochrome c-type biogenesis</keyword>
<sequence>MKLIYKPMKRVFLIVMLSISFFTVQAQDRKSYEDKMNKLEKEYNSLVELYKTIAEKNPNSLTEADKEQMLEITVKADSLDSVQTVLTMEIVRKFKDSKFPAKYVEAAMYSLEYDELKEAVDSNSGYYNEPQMERPKKLLASFELRHPGMMFKDFEMLDLNGKMVKLSQWAGKGKYVFVDFWASWCGPCLREMPNVVEAYKRFHDKGLEIVGVSFDKDKKNWAAAVERFGMTWPQMSDLKYWESAAVSLYGIRGIPANVLLDPDGKIIALDLQGDNLQKKLEEIYK</sequence>
<keyword evidence="9" id="KW-1185">Reference proteome</keyword>
<dbReference type="Pfam" id="PF00578">
    <property type="entry name" value="AhpC-TSA"/>
    <property type="match status" value="1"/>
</dbReference>
<reference evidence="8 9" key="1">
    <citation type="submission" date="2011-12" db="EMBL/GenBank/DDBJ databases">
        <title>The Genome Sequence of Prevotella micans F0438.</title>
        <authorList>
            <consortium name="The Broad Institute Genome Sequencing Platform"/>
            <person name="Earl A."/>
            <person name="Ward D."/>
            <person name="Feldgarden M."/>
            <person name="Gevers D."/>
            <person name="Izard J."/>
            <person name="Baranova O.V."/>
            <person name="Blanton J.M."/>
            <person name="Wade W.G."/>
            <person name="Dewhirst F.E."/>
            <person name="Young S.K."/>
            <person name="Zeng Q."/>
            <person name="Gargeya S."/>
            <person name="Fitzgerald M."/>
            <person name="Haas B."/>
            <person name="Abouelleil A."/>
            <person name="Alvarado L."/>
            <person name="Arachchi H.M."/>
            <person name="Berlin A."/>
            <person name="Chapman S.B."/>
            <person name="Gearin G."/>
            <person name="Goldberg J."/>
            <person name="Griggs A."/>
            <person name="Gujja S."/>
            <person name="Hansen M."/>
            <person name="Heiman D."/>
            <person name="Howarth C."/>
            <person name="Larimer J."/>
            <person name="Lui A."/>
            <person name="MacDonald P.J.P."/>
            <person name="McCowen C."/>
            <person name="Montmayeur A."/>
            <person name="Murphy C."/>
            <person name="Neiman D."/>
            <person name="Pearson M."/>
            <person name="Priest M."/>
            <person name="Roberts A."/>
            <person name="Saif S."/>
            <person name="Shea T."/>
            <person name="Sisk P."/>
            <person name="Stolte C."/>
            <person name="Sykes S."/>
            <person name="Wortman J."/>
            <person name="Nusbaum C."/>
            <person name="Birren B."/>
        </authorList>
    </citation>
    <scope>NUCLEOTIDE SEQUENCE [LARGE SCALE GENOMIC DNA]</scope>
    <source>
        <strain evidence="8 9">F0438</strain>
    </source>
</reference>
<accession>H1Q0R0</accession>
<feature type="domain" description="Thioredoxin" evidence="7">
    <location>
        <begin position="145"/>
        <end position="285"/>
    </location>
</feature>
<proteinExistence type="predicted"/>
<feature type="chain" id="PRO_5003552548" description="Thioredoxin domain-containing protein" evidence="6">
    <location>
        <begin position="27"/>
        <end position="285"/>
    </location>
</feature>
<dbReference type="EMBL" id="AGWK01000018">
    <property type="protein sequence ID" value="EHO72738.1"/>
    <property type="molecule type" value="Genomic_DNA"/>
</dbReference>
<dbReference type="HOGENOM" id="CLU_042529_1_3_10"/>
<evidence type="ECO:0000259" key="7">
    <source>
        <dbReference type="PROSITE" id="PS51352"/>
    </source>
</evidence>
<dbReference type="AlphaFoldDB" id="H1Q0R0"/>
<evidence type="ECO:0000256" key="6">
    <source>
        <dbReference type="SAM" id="SignalP"/>
    </source>
</evidence>
<dbReference type="PATRIC" id="fig|883158.3.peg.509"/>